<dbReference type="GO" id="GO:0061024">
    <property type="term" value="P:membrane organization"/>
    <property type="evidence" value="ECO:0007669"/>
    <property type="project" value="TreeGrafter"/>
</dbReference>
<comment type="similarity">
    <text evidence="2">Belongs to the PER33/POM33 family.</text>
</comment>
<feature type="compositionally biased region" description="Polar residues" evidence="6">
    <location>
        <begin position="21"/>
        <end position="31"/>
    </location>
</feature>
<comment type="subcellular location">
    <subcellularLocation>
        <location evidence="1">Membrane</location>
        <topology evidence="1">Multi-pass membrane protein</topology>
    </subcellularLocation>
</comment>
<feature type="region of interest" description="Disordered" evidence="6">
    <location>
        <begin position="1"/>
        <end position="38"/>
    </location>
</feature>
<evidence type="ECO:0000256" key="4">
    <source>
        <dbReference type="ARBA" id="ARBA00022989"/>
    </source>
</evidence>
<evidence type="ECO:0000256" key="6">
    <source>
        <dbReference type="SAM" id="MobiDB-lite"/>
    </source>
</evidence>
<dbReference type="Proteomes" id="UP001237642">
    <property type="component" value="Unassembled WGS sequence"/>
</dbReference>
<dbReference type="GO" id="GO:0071786">
    <property type="term" value="P:endoplasmic reticulum tubular network organization"/>
    <property type="evidence" value="ECO:0007669"/>
    <property type="project" value="TreeGrafter"/>
</dbReference>
<evidence type="ECO:0000313" key="8">
    <source>
        <dbReference type="EMBL" id="KAK1363063.1"/>
    </source>
</evidence>
<dbReference type="Pfam" id="PF03661">
    <property type="entry name" value="TMEM33_Pom33"/>
    <property type="match status" value="1"/>
</dbReference>
<evidence type="ECO:0000256" key="2">
    <source>
        <dbReference type="ARBA" id="ARBA00007322"/>
    </source>
</evidence>
<feature type="compositionally biased region" description="Low complexity" evidence="6">
    <location>
        <begin position="1"/>
        <end position="20"/>
    </location>
</feature>
<evidence type="ECO:0000256" key="5">
    <source>
        <dbReference type="ARBA" id="ARBA00023136"/>
    </source>
</evidence>
<dbReference type="GO" id="GO:0016020">
    <property type="term" value="C:membrane"/>
    <property type="evidence" value="ECO:0007669"/>
    <property type="project" value="UniProtKB-SubCell"/>
</dbReference>
<evidence type="ECO:0000313" key="9">
    <source>
        <dbReference type="Proteomes" id="UP001237642"/>
    </source>
</evidence>
<keyword evidence="9" id="KW-1185">Reference proteome</keyword>
<dbReference type="PANTHER" id="PTHR12703">
    <property type="entry name" value="TRANSMEMBRANE PROTEIN 33"/>
    <property type="match status" value="1"/>
</dbReference>
<reference evidence="8" key="1">
    <citation type="submission" date="2023-02" db="EMBL/GenBank/DDBJ databases">
        <title>Genome of toxic invasive species Heracleum sosnowskyi carries increased number of genes despite the absence of recent whole-genome duplications.</title>
        <authorList>
            <person name="Schelkunov M."/>
            <person name="Shtratnikova V."/>
            <person name="Makarenko M."/>
            <person name="Klepikova A."/>
            <person name="Omelchenko D."/>
            <person name="Novikova G."/>
            <person name="Obukhova E."/>
            <person name="Bogdanov V."/>
            <person name="Penin A."/>
            <person name="Logacheva M."/>
        </authorList>
    </citation>
    <scope>NUCLEOTIDE SEQUENCE</scope>
    <source>
        <strain evidence="8">Hsosn_3</strain>
        <tissue evidence="8">Leaf</tissue>
    </source>
</reference>
<evidence type="ECO:0000256" key="3">
    <source>
        <dbReference type="ARBA" id="ARBA00022692"/>
    </source>
</evidence>
<feature type="transmembrane region" description="Helical" evidence="7">
    <location>
        <begin position="57"/>
        <end position="76"/>
    </location>
</feature>
<dbReference type="InterPro" id="IPR005344">
    <property type="entry name" value="TMEM33/Pom33"/>
</dbReference>
<protein>
    <submittedName>
        <fullName evidence="8">Bifunctional dihydroflavonol 4-reductase/flavanone 4-reductase</fullName>
    </submittedName>
</protein>
<dbReference type="InterPro" id="IPR051645">
    <property type="entry name" value="PER33/POM33_regulator"/>
</dbReference>
<organism evidence="8 9">
    <name type="scientific">Heracleum sosnowskyi</name>
    <dbReference type="NCBI Taxonomy" id="360622"/>
    <lineage>
        <taxon>Eukaryota</taxon>
        <taxon>Viridiplantae</taxon>
        <taxon>Streptophyta</taxon>
        <taxon>Embryophyta</taxon>
        <taxon>Tracheophyta</taxon>
        <taxon>Spermatophyta</taxon>
        <taxon>Magnoliopsida</taxon>
        <taxon>eudicotyledons</taxon>
        <taxon>Gunneridae</taxon>
        <taxon>Pentapetalae</taxon>
        <taxon>asterids</taxon>
        <taxon>campanulids</taxon>
        <taxon>Apiales</taxon>
        <taxon>Apiaceae</taxon>
        <taxon>Apioideae</taxon>
        <taxon>apioid superclade</taxon>
        <taxon>Tordylieae</taxon>
        <taxon>Tordyliinae</taxon>
        <taxon>Heracleum</taxon>
    </lineage>
</organism>
<dbReference type="GO" id="GO:0005783">
    <property type="term" value="C:endoplasmic reticulum"/>
    <property type="evidence" value="ECO:0007669"/>
    <property type="project" value="TreeGrafter"/>
</dbReference>
<gene>
    <name evidence="8" type="ORF">POM88_038624</name>
</gene>
<dbReference type="PANTHER" id="PTHR12703:SF4">
    <property type="entry name" value="TRANSMEMBRANE PROTEIN 33"/>
    <property type="match status" value="1"/>
</dbReference>
<feature type="transmembrane region" description="Helical" evidence="7">
    <location>
        <begin position="88"/>
        <end position="106"/>
    </location>
</feature>
<evidence type="ECO:0000256" key="7">
    <source>
        <dbReference type="SAM" id="Phobius"/>
    </source>
</evidence>
<comment type="caution">
    <text evidence="8">The sequence shown here is derived from an EMBL/GenBank/DDBJ whole genome shotgun (WGS) entry which is preliminary data.</text>
</comment>
<accession>A0AAD8M8H9</accession>
<sequence length="276" mass="31063">MPTNRSSQSTGPSAPTSSTSNDQTRQQRSSGSATRPSRTSLAAAAAPTSLWWSHQTIHFSVNVWVFVVAVLGVFPLVPTSLSNGGYKLALIGTACSSLYSLYSLYGKPREWNLQALQVWFQSVIATKDFIYFVYCLPFITTQLTLKSALLPVLCRSLEHIAKFLRCNFSHSSLYRKYMEEFCVSVESNTATLGILSSQAEIGIGFLLIISLVSCQRNIIQTFIYWQLLKLMYHVPVTGGYHRSVWATIRRTVVPFVHRYVPFLDMPISAVQSWWLR</sequence>
<dbReference type="AlphaFoldDB" id="A0AAD8M8H9"/>
<keyword evidence="5 7" id="KW-0472">Membrane</keyword>
<dbReference type="EMBL" id="JAUIZM010000009">
    <property type="protein sequence ID" value="KAK1363063.1"/>
    <property type="molecule type" value="Genomic_DNA"/>
</dbReference>
<feature type="transmembrane region" description="Helical" evidence="7">
    <location>
        <begin position="118"/>
        <end position="139"/>
    </location>
</feature>
<keyword evidence="4 7" id="KW-1133">Transmembrane helix</keyword>
<name>A0AAD8M8H9_9APIA</name>
<evidence type="ECO:0000256" key="1">
    <source>
        <dbReference type="ARBA" id="ARBA00004141"/>
    </source>
</evidence>
<proteinExistence type="inferred from homology"/>
<keyword evidence="3 7" id="KW-0812">Transmembrane</keyword>
<reference evidence="8" key="2">
    <citation type="submission" date="2023-05" db="EMBL/GenBank/DDBJ databases">
        <authorList>
            <person name="Schelkunov M.I."/>
        </authorList>
    </citation>
    <scope>NUCLEOTIDE SEQUENCE</scope>
    <source>
        <strain evidence="8">Hsosn_3</strain>
        <tissue evidence="8">Leaf</tissue>
    </source>
</reference>